<dbReference type="OrthoDB" id="9805604at2"/>
<dbReference type="GO" id="GO:0008781">
    <property type="term" value="F:N-acylneuraminate cytidylyltransferase activity"/>
    <property type="evidence" value="ECO:0007669"/>
    <property type="project" value="TreeGrafter"/>
</dbReference>
<dbReference type="KEGG" id="vbh:CMV30_01560"/>
<evidence type="ECO:0000256" key="6">
    <source>
        <dbReference type="ARBA" id="ARBA00022842"/>
    </source>
</evidence>
<reference evidence="8 9" key="1">
    <citation type="submission" date="2017-09" db="EMBL/GenBank/DDBJ databases">
        <title>Complete genome sequence of Verrucomicrobial strain HZ-65, isolated from freshwater.</title>
        <authorList>
            <person name="Choi A."/>
        </authorList>
    </citation>
    <scope>NUCLEOTIDE SEQUENCE [LARGE SCALE GENOMIC DNA]</scope>
    <source>
        <strain evidence="8 9">HZ-65</strain>
    </source>
</reference>
<dbReference type="AlphaFoldDB" id="A0A290QKQ0"/>
<protein>
    <submittedName>
        <fullName evidence="8">HAD family hydrolase</fullName>
    </submittedName>
</protein>
<dbReference type="PANTHER" id="PTHR21485">
    <property type="entry name" value="HAD SUPERFAMILY MEMBERS CMAS AND KDSC"/>
    <property type="match status" value="1"/>
</dbReference>
<dbReference type="NCBIfam" id="TIGR01670">
    <property type="entry name" value="KdsC-phosphatas"/>
    <property type="match status" value="1"/>
</dbReference>
<evidence type="ECO:0000256" key="3">
    <source>
        <dbReference type="ARBA" id="ARBA00011881"/>
    </source>
</evidence>
<evidence type="ECO:0000256" key="2">
    <source>
        <dbReference type="ARBA" id="ARBA00005893"/>
    </source>
</evidence>
<feature type="binding site" evidence="7">
    <location>
        <position position="95"/>
    </location>
    <ligand>
        <name>Mg(2+)</name>
        <dbReference type="ChEBI" id="CHEBI:18420"/>
    </ligand>
</feature>
<comment type="similarity">
    <text evidence="2">Belongs to the KdsC family.</text>
</comment>
<feature type="binding site" evidence="7">
    <location>
        <position position="4"/>
    </location>
    <ligand>
        <name>substrate</name>
    </ligand>
</feature>
<dbReference type="SFLD" id="SFLDG01138">
    <property type="entry name" value="C1.6.2:_Deoxy-d-mannose-octulo"/>
    <property type="match status" value="1"/>
</dbReference>
<dbReference type="SUPFAM" id="SSF56784">
    <property type="entry name" value="HAD-like"/>
    <property type="match status" value="1"/>
</dbReference>
<accession>A0A290QKQ0</accession>
<dbReference type="GO" id="GO:0016788">
    <property type="term" value="F:hydrolase activity, acting on ester bonds"/>
    <property type="evidence" value="ECO:0007669"/>
    <property type="project" value="InterPro"/>
</dbReference>
<sequence>MDVDGILTDGTLHICSDGSETKIFNVLDGMGLTRCAKSGIVTAWISGRLSGATTVRAGELKIPHLIQGRTDKHVALQELAAQLGIASENIAYMGDDDIDAAALRWAGIGITVPGGMPAAFAAADYVTTRQAGYGAVREVCEHIFAARGLTFVP</sequence>
<evidence type="ECO:0000256" key="1">
    <source>
        <dbReference type="ARBA" id="ARBA00001946"/>
    </source>
</evidence>
<evidence type="ECO:0000313" key="8">
    <source>
        <dbReference type="EMBL" id="ATC65928.1"/>
    </source>
</evidence>
<dbReference type="InterPro" id="IPR050793">
    <property type="entry name" value="CMP-NeuNAc_synthase"/>
</dbReference>
<feature type="binding site" evidence="7">
    <location>
        <position position="2"/>
    </location>
    <ligand>
        <name>Mg(2+)</name>
        <dbReference type="ChEBI" id="CHEBI:18420"/>
    </ligand>
</feature>
<dbReference type="InterPro" id="IPR023214">
    <property type="entry name" value="HAD_sf"/>
</dbReference>
<keyword evidence="4 7" id="KW-0479">Metal-binding</keyword>
<comment type="subunit">
    <text evidence="3">Homotetramer.</text>
</comment>
<proteinExistence type="inferred from homology"/>
<comment type="cofactor">
    <cofactor evidence="1 7">
        <name>Mg(2+)</name>
        <dbReference type="ChEBI" id="CHEBI:18420"/>
    </cofactor>
</comment>
<dbReference type="PANTHER" id="PTHR21485:SF3">
    <property type="entry name" value="N-ACYLNEURAMINATE CYTIDYLYLTRANSFERASE"/>
    <property type="match status" value="1"/>
</dbReference>
<keyword evidence="5 8" id="KW-0378">Hydrolase</keyword>
<gene>
    <name evidence="8" type="ORF">CMV30_01560</name>
</gene>
<name>A0A290QKQ0_9BACT</name>
<dbReference type="SFLD" id="SFLDS00003">
    <property type="entry name" value="Haloacid_Dehalogenase"/>
    <property type="match status" value="1"/>
</dbReference>
<evidence type="ECO:0000256" key="7">
    <source>
        <dbReference type="PIRSR" id="PIRSR006118-2"/>
    </source>
</evidence>
<dbReference type="InterPro" id="IPR036412">
    <property type="entry name" value="HAD-like_sf"/>
</dbReference>
<keyword evidence="6 7" id="KW-0460">Magnesium</keyword>
<dbReference type="EMBL" id="CP023344">
    <property type="protein sequence ID" value="ATC65928.1"/>
    <property type="molecule type" value="Genomic_DNA"/>
</dbReference>
<dbReference type="PIRSF" id="PIRSF006118">
    <property type="entry name" value="KDO8-P_Ptase"/>
    <property type="match status" value="1"/>
</dbReference>
<dbReference type="Gene3D" id="3.40.50.1000">
    <property type="entry name" value="HAD superfamily/HAD-like"/>
    <property type="match status" value="1"/>
</dbReference>
<keyword evidence="9" id="KW-1185">Reference proteome</keyword>
<dbReference type="Pfam" id="PF08282">
    <property type="entry name" value="Hydrolase_3"/>
    <property type="match status" value="1"/>
</dbReference>
<organism evidence="8 9">
    <name type="scientific">Nibricoccus aquaticus</name>
    <dbReference type="NCBI Taxonomy" id="2576891"/>
    <lineage>
        <taxon>Bacteria</taxon>
        <taxon>Pseudomonadati</taxon>
        <taxon>Verrucomicrobiota</taxon>
        <taxon>Opitutia</taxon>
        <taxon>Opitutales</taxon>
        <taxon>Opitutaceae</taxon>
        <taxon>Nibricoccus</taxon>
    </lineage>
</organism>
<dbReference type="GO" id="GO:0046872">
    <property type="term" value="F:metal ion binding"/>
    <property type="evidence" value="ECO:0007669"/>
    <property type="project" value="UniProtKB-KW"/>
</dbReference>
<dbReference type="Proteomes" id="UP000217265">
    <property type="component" value="Chromosome"/>
</dbReference>
<evidence type="ECO:0000256" key="4">
    <source>
        <dbReference type="ARBA" id="ARBA00022723"/>
    </source>
</evidence>
<evidence type="ECO:0000256" key="5">
    <source>
        <dbReference type="ARBA" id="ARBA00022801"/>
    </source>
</evidence>
<dbReference type="InterPro" id="IPR010023">
    <property type="entry name" value="KdsC_fam"/>
</dbReference>
<evidence type="ECO:0000313" key="9">
    <source>
        <dbReference type="Proteomes" id="UP000217265"/>
    </source>
</evidence>
<dbReference type="SFLD" id="SFLDG01136">
    <property type="entry name" value="C1.6:_Phosphoserine_Phosphatas"/>
    <property type="match status" value="1"/>
</dbReference>